<proteinExistence type="predicted"/>
<feature type="region of interest" description="Disordered" evidence="1">
    <location>
        <begin position="294"/>
        <end position="319"/>
    </location>
</feature>
<sequence>MAMAAGVEARSLAELNDLAANPPQYPTNPTEEPRNPLVLYIMRVPGSRDVILSPFKPQPKNVTGEDVSHSLYYVHLDDPSDEQFLPPGVPDEEGPQRPSLEAIPRKPLPPNAKVPGLAKAASDRQAMAPSPPPAAQQLREGERGGIRQPPDDDPDARGIQLQPKPEAATPPVRRKPLGPRPLEEAPPVPDKDRSTPARPASSSQPSLFRDHLDATSIAYTSPQPPPPPPPPPHGLSRSLSPKRPPFPSFPARSPSPVKSQSRRPSFAPFSLTLIRRDPSTGHQWNIAKISSFQTNIPTPDAADPDLGPETMSNPHGQPAIDIHIETSGYAKFRGMPTRESLDAFRAGMGAFVGNTAAAAGGA</sequence>
<evidence type="ECO:0000313" key="2">
    <source>
        <dbReference type="EMBL" id="KAL1837783.1"/>
    </source>
</evidence>
<name>A0ABR3V9J7_9PEZI</name>
<keyword evidence="3" id="KW-1185">Reference proteome</keyword>
<dbReference type="EMBL" id="JAZHXJ010002583">
    <property type="protein sequence ID" value="KAL1837783.1"/>
    <property type="molecule type" value="Genomic_DNA"/>
</dbReference>
<gene>
    <name evidence="2" type="ORF">VTK73DRAFT_4554</name>
</gene>
<dbReference type="Proteomes" id="UP001586593">
    <property type="component" value="Unassembled WGS sequence"/>
</dbReference>
<evidence type="ECO:0000313" key="3">
    <source>
        <dbReference type="Proteomes" id="UP001586593"/>
    </source>
</evidence>
<feature type="compositionally biased region" description="Pro residues" evidence="1">
    <location>
        <begin position="222"/>
        <end position="233"/>
    </location>
</feature>
<evidence type="ECO:0000256" key="1">
    <source>
        <dbReference type="SAM" id="MobiDB-lite"/>
    </source>
</evidence>
<accession>A0ABR3V9J7</accession>
<organism evidence="2 3">
    <name type="scientific">Phialemonium thermophilum</name>
    <dbReference type="NCBI Taxonomy" id="223376"/>
    <lineage>
        <taxon>Eukaryota</taxon>
        <taxon>Fungi</taxon>
        <taxon>Dikarya</taxon>
        <taxon>Ascomycota</taxon>
        <taxon>Pezizomycotina</taxon>
        <taxon>Sordariomycetes</taxon>
        <taxon>Sordariomycetidae</taxon>
        <taxon>Cephalothecales</taxon>
        <taxon>Cephalothecaceae</taxon>
        <taxon>Phialemonium</taxon>
    </lineage>
</organism>
<feature type="region of interest" description="Disordered" evidence="1">
    <location>
        <begin position="78"/>
        <end position="269"/>
    </location>
</feature>
<protein>
    <submittedName>
        <fullName evidence="2">Uncharacterized protein</fullName>
    </submittedName>
</protein>
<comment type="caution">
    <text evidence="2">The sequence shown here is derived from an EMBL/GenBank/DDBJ whole genome shotgun (WGS) entry which is preliminary data.</text>
</comment>
<reference evidence="2 3" key="1">
    <citation type="journal article" date="2024" name="Commun. Biol.">
        <title>Comparative genomic analysis of thermophilic fungi reveals convergent evolutionary adaptations and gene losses.</title>
        <authorList>
            <person name="Steindorff A.S."/>
            <person name="Aguilar-Pontes M.V."/>
            <person name="Robinson A.J."/>
            <person name="Andreopoulos B."/>
            <person name="LaButti K."/>
            <person name="Kuo A."/>
            <person name="Mondo S."/>
            <person name="Riley R."/>
            <person name="Otillar R."/>
            <person name="Haridas S."/>
            <person name="Lipzen A."/>
            <person name="Grimwood J."/>
            <person name="Schmutz J."/>
            <person name="Clum A."/>
            <person name="Reid I.D."/>
            <person name="Moisan M.C."/>
            <person name="Butler G."/>
            <person name="Nguyen T.T.M."/>
            <person name="Dewar K."/>
            <person name="Conant G."/>
            <person name="Drula E."/>
            <person name="Henrissat B."/>
            <person name="Hansel C."/>
            <person name="Singer S."/>
            <person name="Hutchinson M.I."/>
            <person name="de Vries R.P."/>
            <person name="Natvig D.O."/>
            <person name="Powell A.J."/>
            <person name="Tsang A."/>
            <person name="Grigoriev I.V."/>
        </authorList>
    </citation>
    <scope>NUCLEOTIDE SEQUENCE [LARGE SCALE GENOMIC DNA]</scope>
    <source>
        <strain evidence="2 3">ATCC 24622</strain>
    </source>
</reference>